<dbReference type="PANTHER" id="PTHR30273">
    <property type="entry name" value="PERIPLASMIC SIGNAL SENSOR AND SIGMA FACTOR ACTIVATOR FECR-RELATED"/>
    <property type="match status" value="1"/>
</dbReference>
<dbReference type="Gene3D" id="2.60.120.1440">
    <property type="match status" value="1"/>
</dbReference>
<reference evidence="4" key="1">
    <citation type="submission" date="2023-03" db="EMBL/GenBank/DDBJ databases">
        <title>Andean soil-derived lignocellulolytic bacterial consortium as a source of novel taxa and putative plastic-active enzymes.</title>
        <authorList>
            <person name="Diaz-Garcia L."/>
            <person name="Chuvochina M."/>
            <person name="Feuerriegel G."/>
            <person name="Bunk B."/>
            <person name="Sproer C."/>
            <person name="Streit W.R."/>
            <person name="Rodriguez L.M."/>
            <person name="Overmann J."/>
            <person name="Jimenez D.J."/>
        </authorList>
    </citation>
    <scope>NUCLEOTIDE SEQUENCE</scope>
    <source>
        <strain evidence="4">MAG 7</strain>
    </source>
</reference>
<dbReference type="Pfam" id="PF04773">
    <property type="entry name" value="FecR"/>
    <property type="match status" value="1"/>
</dbReference>
<gene>
    <name evidence="4" type="ORF">P0Y53_12450</name>
</gene>
<evidence type="ECO:0000313" key="4">
    <source>
        <dbReference type="EMBL" id="WEK38309.1"/>
    </source>
</evidence>
<name>A0AAJ5WY14_9BACT</name>
<dbReference type="InterPro" id="IPR012373">
    <property type="entry name" value="Ferrdict_sens_TM"/>
</dbReference>
<organism evidence="4 5">
    <name type="scientific">Candidatus Pseudobacter hemicellulosilyticus</name>
    <dbReference type="NCBI Taxonomy" id="3121375"/>
    <lineage>
        <taxon>Bacteria</taxon>
        <taxon>Pseudomonadati</taxon>
        <taxon>Bacteroidota</taxon>
        <taxon>Chitinophagia</taxon>
        <taxon>Chitinophagales</taxon>
        <taxon>Chitinophagaceae</taxon>
        <taxon>Pseudobacter</taxon>
    </lineage>
</organism>
<evidence type="ECO:0000259" key="3">
    <source>
        <dbReference type="Pfam" id="PF16344"/>
    </source>
</evidence>
<dbReference type="GO" id="GO:0016989">
    <property type="term" value="F:sigma factor antagonist activity"/>
    <property type="evidence" value="ECO:0007669"/>
    <property type="project" value="TreeGrafter"/>
</dbReference>
<evidence type="ECO:0000313" key="5">
    <source>
        <dbReference type="Proteomes" id="UP001220610"/>
    </source>
</evidence>
<feature type="domain" description="FecR protein" evidence="2">
    <location>
        <begin position="186"/>
        <end position="285"/>
    </location>
</feature>
<proteinExistence type="predicted"/>
<feature type="transmembrane region" description="Helical" evidence="1">
    <location>
        <begin position="95"/>
        <end position="113"/>
    </location>
</feature>
<keyword evidence="1" id="KW-1133">Transmembrane helix</keyword>
<accession>A0AAJ5WY14</accession>
<evidence type="ECO:0000256" key="1">
    <source>
        <dbReference type="SAM" id="Phobius"/>
    </source>
</evidence>
<keyword evidence="1" id="KW-0472">Membrane</keyword>
<dbReference type="EMBL" id="CP119311">
    <property type="protein sequence ID" value="WEK38309.1"/>
    <property type="molecule type" value="Genomic_DNA"/>
</dbReference>
<sequence length="403" mass="44458">MDNNRFHYLLEEYILNRLDKEKAAELLHLLDQQPVARELEELVYQQLGEQVYDQEVELPLTRQKIISGLEAAIADGKRTGFIPVRRIPILSRFRWAAAASILLLAAGGGWWLLSNRPAKPVVQNVVAVHDVNPGREGAQLKLSDNRIILVDTAREGLIAMDGKIAIYKENGRIVYKGSADQVIYNEMVTDKGRQYSTTLPDGSVVWLNAMSSIRYPLHFAGTERAVTLTGEGKFKVTQKEGMPFRVYIRNAGGDGGMVEGGSTEFNINAYSDELVIKTSVATGSVAVHNAAPAGANAAPGLSLRAGQQAQMDRNGIKIVNDADINQAMAWAQGVFSFNGETLEGVMRQLARWYDVEVVYEEKPGNVHFGGEIAMNQTLSQVLEGLSSMKINFRIENKRIVVMP</sequence>
<dbReference type="InterPro" id="IPR006860">
    <property type="entry name" value="FecR"/>
</dbReference>
<dbReference type="InterPro" id="IPR032508">
    <property type="entry name" value="FecR_C"/>
</dbReference>
<dbReference type="Gene3D" id="3.55.50.30">
    <property type="match status" value="1"/>
</dbReference>
<dbReference type="Pfam" id="PF16344">
    <property type="entry name" value="FecR_C"/>
    <property type="match status" value="1"/>
</dbReference>
<dbReference type="Proteomes" id="UP001220610">
    <property type="component" value="Chromosome"/>
</dbReference>
<dbReference type="PANTHER" id="PTHR30273:SF2">
    <property type="entry name" value="PROTEIN FECR"/>
    <property type="match status" value="1"/>
</dbReference>
<protein>
    <submittedName>
        <fullName evidence="4">DUF4974 domain-containing protein</fullName>
    </submittedName>
</protein>
<feature type="domain" description="Protein FecR C-terminal" evidence="3">
    <location>
        <begin position="335"/>
        <end position="401"/>
    </location>
</feature>
<evidence type="ECO:0000259" key="2">
    <source>
        <dbReference type="Pfam" id="PF04773"/>
    </source>
</evidence>
<dbReference type="AlphaFoldDB" id="A0AAJ5WY14"/>
<keyword evidence="1" id="KW-0812">Transmembrane</keyword>